<comment type="caution">
    <text evidence="2">The sequence shown here is derived from an EMBL/GenBank/DDBJ whole genome shotgun (WGS) entry which is preliminary data.</text>
</comment>
<protein>
    <recommendedName>
        <fullName evidence="1">Putative auto-transporter adhesin head GIN domain-containing protein</fullName>
    </recommendedName>
</protein>
<dbReference type="InterPro" id="IPR021255">
    <property type="entry name" value="DUF2807"/>
</dbReference>
<name>A0A2W5PBW3_9SPHN</name>
<dbReference type="Proteomes" id="UP000249229">
    <property type="component" value="Unassembled WGS sequence"/>
</dbReference>
<dbReference type="Pfam" id="PF10988">
    <property type="entry name" value="DUF2807"/>
    <property type="match status" value="1"/>
</dbReference>
<gene>
    <name evidence="2" type="ORF">DI544_05335</name>
</gene>
<accession>A0A2W5PBW3</accession>
<sequence>MRPLILSVLLLAAPTDAAERRWPIGSVERLRIDAPMAVQVTTGAGTGMRASTPDPAALDALDVRVDGGTLTVRVRSGAPLLGMITIATPRLESVAVFAPAAVSVDAMRGDRVTLSVAGAGSLHVARIEADTLTATLVGEGTITAAGRARDVRLAGNGPGTLDAGDLSADQLTVQAAGDLIVRAAARYAAQVSAGKDAQVRVRGRPRCTVRAPVATAVRCGAS</sequence>
<dbReference type="AlphaFoldDB" id="A0A2W5PBW3"/>
<evidence type="ECO:0000313" key="3">
    <source>
        <dbReference type="Proteomes" id="UP000249229"/>
    </source>
</evidence>
<feature type="domain" description="Putative auto-transporter adhesin head GIN" evidence="1">
    <location>
        <begin position="30"/>
        <end position="205"/>
    </location>
</feature>
<evidence type="ECO:0000313" key="2">
    <source>
        <dbReference type="EMBL" id="PZQ62018.1"/>
    </source>
</evidence>
<proteinExistence type="predicted"/>
<organism evidence="2 3">
    <name type="scientific">Sphingomonas taxi</name>
    <dbReference type="NCBI Taxonomy" id="1549858"/>
    <lineage>
        <taxon>Bacteria</taxon>
        <taxon>Pseudomonadati</taxon>
        <taxon>Pseudomonadota</taxon>
        <taxon>Alphaproteobacteria</taxon>
        <taxon>Sphingomonadales</taxon>
        <taxon>Sphingomonadaceae</taxon>
        <taxon>Sphingomonas</taxon>
    </lineage>
</organism>
<dbReference type="Gene3D" id="2.160.20.120">
    <property type="match status" value="1"/>
</dbReference>
<reference evidence="2 3" key="1">
    <citation type="submission" date="2017-08" db="EMBL/GenBank/DDBJ databases">
        <title>Infants hospitalized years apart are colonized by the same room-sourced microbial strains.</title>
        <authorList>
            <person name="Brooks B."/>
            <person name="Olm M.R."/>
            <person name="Firek B.A."/>
            <person name="Baker R."/>
            <person name="Thomas B.C."/>
            <person name="Morowitz M.J."/>
            <person name="Banfield J.F."/>
        </authorList>
    </citation>
    <scope>NUCLEOTIDE SEQUENCE [LARGE SCALE GENOMIC DNA]</scope>
    <source>
        <strain evidence="2">S2_005_001_R1_22</strain>
    </source>
</reference>
<evidence type="ECO:0000259" key="1">
    <source>
        <dbReference type="Pfam" id="PF10988"/>
    </source>
</evidence>
<dbReference type="EMBL" id="QFQI01000002">
    <property type="protein sequence ID" value="PZQ62018.1"/>
    <property type="molecule type" value="Genomic_DNA"/>
</dbReference>